<dbReference type="PANTHER" id="PTHR42773">
    <property type="entry name" value="METALLO-BETA-LACTAMASE-RELATED"/>
    <property type="match status" value="1"/>
</dbReference>
<reference evidence="2" key="1">
    <citation type="submission" date="2021-04" db="EMBL/GenBank/DDBJ databases">
        <title>Genome sequence of Woronichinia naegeliana from Washington state freshwater lake bloom.</title>
        <authorList>
            <person name="Dreher T.W."/>
        </authorList>
    </citation>
    <scope>NUCLEOTIDE SEQUENCE</scope>
    <source>
        <strain evidence="2">WA131</strain>
    </source>
</reference>
<gene>
    <name evidence="2" type="ORF">KA717_30775</name>
</gene>
<dbReference type="SMART" id="SM00849">
    <property type="entry name" value="Lactamase_B"/>
    <property type="match status" value="1"/>
</dbReference>
<dbReference type="SUPFAM" id="SSF56281">
    <property type="entry name" value="Metallo-hydrolase/oxidoreductase"/>
    <property type="match status" value="1"/>
</dbReference>
<name>A0A977KU74_9CYAN</name>
<protein>
    <submittedName>
        <fullName evidence="2">MBL fold metallo-hydrolase</fullName>
    </submittedName>
</protein>
<dbReference type="KEGG" id="wna:KA717_30775"/>
<accession>A0A977KU74</accession>
<feature type="domain" description="Metallo-beta-lactamase" evidence="1">
    <location>
        <begin position="36"/>
        <end position="199"/>
    </location>
</feature>
<evidence type="ECO:0000313" key="2">
    <source>
        <dbReference type="EMBL" id="UXE60017.1"/>
    </source>
</evidence>
<sequence length="230" mass="25516">MIDESNLPSPSERKFKPPRLILPGIYAFPPNRDILGGTAYLFVHSGGNVLIDCPAWDKENQQFLAELGGVRWLALSHRGGISPSLAVLQQTLNCQVLIQEQESYLLPNLAVTTFQDSLDLNSELQLIWTPGHSPGSTCLYTSVLGGVLFTGRHLLSDQQGQPTPLRLSKTFHWQRQLNSVAKLRDRFSATTLNYLCPGANTGFLRGQGFIDQAYQRLEKLDLKALSLSKP</sequence>
<dbReference type="Gene3D" id="3.60.15.10">
    <property type="entry name" value="Ribonuclease Z/Hydroxyacylglutathione hydrolase-like"/>
    <property type="match status" value="1"/>
</dbReference>
<evidence type="ECO:0000259" key="1">
    <source>
        <dbReference type="SMART" id="SM00849"/>
    </source>
</evidence>
<organism evidence="2">
    <name type="scientific">Woronichinia naegeliana WA131</name>
    <dbReference type="NCBI Taxonomy" id="2824559"/>
    <lineage>
        <taxon>Bacteria</taxon>
        <taxon>Bacillati</taxon>
        <taxon>Cyanobacteriota</taxon>
        <taxon>Cyanophyceae</taxon>
        <taxon>Synechococcales</taxon>
        <taxon>Coelosphaeriaceae</taxon>
        <taxon>Woronichinia</taxon>
    </lineage>
</organism>
<proteinExistence type="predicted"/>
<dbReference type="InterPro" id="IPR001279">
    <property type="entry name" value="Metallo-B-lactamas"/>
</dbReference>
<dbReference type="PANTHER" id="PTHR42773:SF3">
    <property type="entry name" value="SLR0630 PROTEIN"/>
    <property type="match status" value="1"/>
</dbReference>
<dbReference type="Proteomes" id="UP001065613">
    <property type="component" value="Chromosome"/>
</dbReference>
<dbReference type="EMBL" id="CP073041">
    <property type="protein sequence ID" value="UXE60017.1"/>
    <property type="molecule type" value="Genomic_DNA"/>
</dbReference>
<dbReference type="AlphaFoldDB" id="A0A977KU74"/>
<dbReference type="InterPro" id="IPR036866">
    <property type="entry name" value="RibonucZ/Hydroxyglut_hydro"/>
</dbReference>